<dbReference type="PANTHER" id="PTHR33481:SF1">
    <property type="entry name" value="ENDONUCLEASE_EXONUCLEASE_PHOSPHATASE DOMAIN-CONTAINING PROTEIN-RELATED"/>
    <property type="match status" value="1"/>
</dbReference>
<keyword evidence="3" id="KW-1185">Reference proteome</keyword>
<reference evidence="3" key="1">
    <citation type="journal article" date="2012" name="Science">
        <title>The Paleozoic origin of enzymatic lignin decomposition reconstructed from 31 fungal genomes.</title>
        <authorList>
            <person name="Floudas D."/>
            <person name="Binder M."/>
            <person name="Riley R."/>
            <person name="Barry K."/>
            <person name="Blanchette R.A."/>
            <person name="Henrissat B."/>
            <person name="Martinez A.T."/>
            <person name="Otillar R."/>
            <person name="Spatafora J.W."/>
            <person name="Yadav J.S."/>
            <person name="Aerts A."/>
            <person name="Benoit I."/>
            <person name="Boyd A."/>
            <person name="Carlson A."/>
            <person name="Copeland A."/>
            <person name="Coutinho P.M."/>
            <person name="de Vries R.P."/>
            <person name="Ferreira P."/>
            <person name="Findley K."/>
            <person name="Foster B."/>
            <person name="Gaskell J."/>
            <person name="Glotzer D."/>
            <person name="Gorecki P."/>
            <person name="Heitman J."/>
            <person name="Hesse C."/>
            <person name="Hori C."/>
            <person name="Igarashi K."/>
            <person name="Jurgens J.A."/>
            <person name="Kallen N."/>
            <person name="Kersten P."/>
            <person name="Kohler A."/>
            <person name="Kuees U."/>
            <person name="Kumar T.K.A."/>
            <person name="Kuo A."/>
            <person name="LaButti K."/>
            <person name="Larrondo L.F."/>
            <person name="Lindquist E."/>
            <person name="Ling A."/>
            <person name="Lombard V."/>
            <person name="Lucas S."/>
            <person name="Lundell T."/>
            <person name="Martin R."/>
            <person name="McLaughlin D.J."/>
            <person name="Morgenstern I."/>
            <person name="Morin E."/>
            <person name="Murat C."/>
            <person name="Nagy L.G."/>
            <person name="Nolan M."/>
            <person name="Ohm R.A."/>
            <person name="Patyshakuliyeva A."/>
            <person name="Rokas A."/>
            <person name="Ruiz-Duenas F.J."/>
            <person name="Sabat G."/>
            <person name="Salamov A."/>
            <person name="Samejima M."/>
            <person name="Schmutz J."/>
            <person name="Slot J.C."/>
            <person name="St John F."/>
            <person name="Stenlid J."/>
            <person name="Sun H."/>
            <person name="Sun S."/>
            <person name="Syed K."/>
            <person name="Tsang A."/>
            <person name="Wiebenga A."/>
            <person name="Young D."/>
            <person name="Pisabarro A."/>
            <person name="Eastwood D.C."/>
            <person name="Martin F."/>
            <person name="Cullen D."/>
            <person name="Grigoriev I.V."/>
            <person name="Hibbett D.S."/>
        </authorList>
    </citation>
    <scope>NUCLEOTIDE SEQUENCE [LARGE SCALE GENOMIC DNA]</scope>
    <source>
        <strain evidence="3">TFB10046</strain>
    </source>
</reference>
<protein>
    <submittedName>
        <fullName evidence="2">Uncharacterized protein</fullName>
    </submittedName>
</protein>
<dbReference type="Proteomes" id="UP000006514">
    <property type="component" value="Unassembled WGS sequence"/>
</dbReference>
<proteinExistence type="predicted"/>
<dbReference type="EMBL" id="JH689236">
    <property type="protein sequence ID" value="EJD32188.1"/>
    <property type="molecule type" value="Genomic_DNA"/>
</dbReference>
<evidence type="ECO:0000313" key="2">
    <source>
        <dbReference type="EMBL" id="EJD32188.1"/>
    </source>
</evidence>
<sequence>WSNPRSYRLITLLVCLGKVLERIQAKRFTYMASALGLVHPNQFGAMPASSTIDAALCYTHDIQ</sequence>
<dbReference type="OrthoDB" id="412006at2759"/>
<dbReference type="PANTHER" id="PTHR33481">
    <property type="entry name" value="REVERSE TRANSCRIPTASE"/>
    <property type="match status" value="1"/>
</dbReference>
<organism evidence="2 3">
    <name type="scientific">Auricularia subglabra (strain TFB-10046 / SS5)</name>
    <name type="common">White-rot fungus</name>
    <name type="synonym">Auricularia delicata (strain TFB10046)</name>
    <dbReference type="NCBI Taxonomy" id="717982"/>
    <lineage>
        <taxon>Eukaryota</taxon>
        <taxon>Fungi</taxon>
        <taxon>Dikarya</taxon>
        <taxon>Basidiomycota</taxon>
        <taxon>Agaricomycotina</taxon>
        <taxon>Agaricomycetes</taxon>
        <taxon>Auriculariales</taxon>
        <taxon>Auriculariaceae</taxon>
        <taxon>Auricularia</taxon>
    </lineage>
</organism>
<gene>
    <name evidence="2" type="ORF">AURDEDRAFT_49386</name>
</gene>
<accession>J0WIT1</accession>
<feature type="chain" id="PRO_5003741200" evidence="1">
    <location>
        <begin position="26"/>
        <end position="63"/>
    </location>
</feature>
<dbReference type="OMA" id="CYTHDIQ"/>
<name>J0WIT1_AURST</name>
<dbReference type="InParanoid" id="J0WIT1"/>
<feature type="non-terminal residue" evidence="2">
    <location>
        <position position="1"/>
    </location>
</feature>
<feature type="signal peptide" evidence="1">
    <location>
        <begin position="1"/>
        <end position="25"/>
    </location>
</feature>
<dbReference type="AlphaFoldDB" id="J0WIT1"/>
<feature type="non-terminal residue" evidence="2">
    <location>
        <position position="63"/>
    </location>
</feature>
<evidence type="ECO:0000256" key="1">
    <source>
        <dbReference type="SAM" id="SignalP"/>
    </source>
</evidence>
<evidence type="ECO:0000313" key="3">
    <source>
        <dbReference type="Proteomes" id="UP000006514"/>
    </source>
</evidence>
<keyword evidence="1" id="KW-0732">Signal</keyword>
<dbReference type="KEGG" id="adl:AURDEDRAFT_49386"/>